<keyword evidence="2" id="KW-1185">Reference proteome</keyword>
<organism evidence="1 2">
    <name type="scientific">Serendipita vermifera MAFF 305830</name>
    <dbReference type="NCBI Taxonomy" id="933852"/>
    <lineage>
        <taxon>Eukaryota</taxon>
        <taxon>Fungi</taxon>
        <taxon>Dikarya</taxon>
        <taxon>Basidiomycota</taxon>
        <taxon>Agaricomycotina</taxon>
        <taxon>Agaricomycetes</taxon>
        <taxon>Sebacinales</taxon>
        <taxon>Serendipitaceae</taxon>
        <taxon>Serendipita</taxon>
    </lineage>
</organism>
<sequence>MYSAPYSVAEAKERVLHMIFLEAIKQLLRRPEEDDLVNNVKLLTDDCELAAQVEQTRVNLRGVCRLWRSAFETLKDPFLILHNSMDFTPSAMRVQVPSGCDCDLPGCHLNRPPPLLDSDQIGRQSLEAFLNPSISSQSTVYLIRHQPRIWLLAIAADLTVGGDSFSLRMLSRWCQNLTHLSLSEFALQANDPHQILDLPMLNTLTLNFHCLGWSVSSDLPTLPHPSVQNWNLPQLRNLSLKGWVPGPDEDFFGCVHQILSHVGPTLHGLFYNLWFRSSTGDAIHSLPGALWDWCPHLRTIQSSLKVFFDGPEPLDRDIILIPVFLGDLKTTLTAPYLVGQVWPREVYEKIQTTNWPIERVRIPTTWSTFHRKLCTIYDQREICVEERGKDPNVGFWPTYFWRIFRLILSKGYVLEDRYGVAINSEEREARDAFCWLQWFDEWILVDEAGEW</sequence>
<protein>
    <recommendedName>
        <fullName evidence="3">F-box domain-containing protein</fullName>
    </recommendedName>
</protein>
<evidence type="ECO:0000313" key="1">
    <source>
        <dbReference type="EMBL" id="KIM25285.1"/>
    </source>
</evidence>
<dbReference type="Proteomes" id="UP000054097">
    <property type="component" value="Unassembled WGS sequence"/>
</dbReference>
<dbReference type="Gene3D" id="3.80.10.10">
    <property type="entry name" value="Ribonuclease Inhibitor"/>
    <property type="match status" value="1"/>
</dbReference>
<dbReference type="HOGENOM" id="CLU_036229_0_0_1"/>
<reference evidence="2" key="2">
    <citation type="submission" date="2015-01" db="EMBL/GenBank/DDBJ databases">
        <title>Evolutionary Origins and Diversification of the Mycorrhizal Mutualists.</title>
        <authorList>
            <consortium name="DOE Joint Genome Institute"/>
            <consortium name="Mycorrhizal Genomics Consortium"/>
            <person name="Kohler A."/>
            <person name="Kuo A."/>
            <person name="Nagy L.G."/>
            <person name="Floudas D."/>
            <person name="Copeland A."/>
            <person name="Barry K.W."/>
            <person name="Cichocki N."/>
            <person name="Veneault-Fourrey C."/>
            <person name="LaButti K."/>
            <person name="Lindquist E.A."/>
            <person name="Lipzen A."/>
            <person name="Lundell T."/>
            <person name="Morin E."/>
            <person name="Murat C."/>
            <person name="Riley R."/>
            <person name="Ohm R."/>
            <person name="Sun H."/>
            <person name="Tunlid A."/>
            <person name="Henrissat B."/>
            <person name="Grigoriev I.V."/>
            <person name="Hibbett D.S."/>
            <person name="Martin F."/>
        </authorList>
    </citation>
    <scope>NUCLEOTIDE SEQUENCE [LARGE SCALE GENOMIC DNA]</scope>
    <source>
        <strain evidence="2">MAFF 305830</strain>
    </source>
</reference>
<dbReference type="OrthoDB" id="5678896at2759"/>
<dbReference type="EMBL" id="KN824315">
    <property type="protein sequence ID" value="KIM25285.1"/>
    <property type="molecule type" value="Genomic_DNA"/>
</dbReference>
<name>A0A0C3AL21_SERVB</name>
<proteinExistence type="predicted"/>
<gene>
    <name evidence="1" type="ORF">M408DRAFT_10484</name>
</gene>
<accession>A0A0C3AL21</accession>
<dbReference type="AlphaFoldDB" id="A0A0C3AL21"/>
<reference evidence="1 2" key="1">
    <citation type="submission" date="2014-04" db="EMBL/GenBank/DDBJ databases">
        <authorList>
            <consortium name="DOE Joint Genome Institute"/>
            <person name="Kuo A."/>
            <person name="Zuccaro A."/>
            <person name="Kohler A."/>
            <person name="Nagy L.G."/>
            <person name="Floudas D."/>
            <person name="Copeland A."/>
            <person name="Barry K.W."/>
            <person name="Cichocki N."/>
            <person name="Veneault-Fourrey C."/>
            <person name="LaButti K."/>
            <person name="Lindquist E.A."/>
            <person name="Lipzen A."/>
            <person name="Lundell T."/>
            <person name="Morin E."/>
            <person name="Murat C."/>
            <person name="Sun H."/>
            <person name="Tunlid A."/>
            <person name="Henrissat B."/>
            <person name="Grigoriev I.V."/>
            <person name="Hibbett D.S."/>
            <person name="Martin F."/>
            <person name="Nordberg H.P."/>
            <person name="Cantor M.N."/>
            <person name="Hua S.X."/>
        </authorList>
    </citation>
    <scope>NUCLEOTIDE SEQUENCE [LARGE SCALE GENOMIC DNA]</scope>
    <source>
        <strain evidence="1 2">MAFF 305830</strain>
    </source>
</reference>
<evidence type="ECO:0000313" key="2">
    <source>
        <dbReference type="Proteomes" id="UP000054097"/>
    </source>
</evidence>
<evidence type="ECO:0008006" key="3">
    <source>
        <dbReference type="Google" id="ProtNLM"/>
    </source>
</evidence>
<dbReference type="InterPro" id="IPR032675">
    <property type="entry name" value="LRR_dom_sf"/>
</dbReference>